<evidence type="ECO:0000313" key="8">
    <source>
        <dbReference type="Ensembl" id="ENSCMIP00000022923.1"/>
    </source>
</evidence>
<evidence type="ECO:0008006" key="10">
    <source>
        <dbReference type="Google" id="ProtNLM"/>
    </source>
</evidence>
<dbReference type="GO" id="GO:0015485">
    <property type="term" value="F:cholesterol binding"/>
    <property type="evidence" value="ECO:0007669"/>
    <property type="project" value="TreeGrafter"/>
</dbReference>
<evidence type="ECO:0000256" key="5">
    <source>
        <dbReference type="ARBA" id="ARBA00023136"/>
    </source>
</evidence>
<feature type="transmembrane region" description="Helical" evidence="7">
    <location>
        <begin position="200"/>
        <end position="226"/>
    </location>
</feature>
<feature type="transmembrane region" description="Helical" evidence="7">
    <location>
        <begin position="173"/>
        <end position="193"/>
    </location>
</feature>
<keyword evidence="3 7" id="KW-0812">Transmembrane</keyword>
<evidence type="ECO:0000313" key="9">
    <source>
        <dbReference type="Proteomes" id="UP000314986"/>
    </source>
</evidence>
<reference evidence="9" key="1">
    <citation type="journal article" date="2006" name="Science">
        <title>Ancient noncoding elements conserved in the human genome.</title>
        <authorList>
            <person name="Venkatesh B."/>
            <person name="Kirkness E.F."/>
            <person name="Loh Y.H."/>
            <person name="Halpern A.L."/>
            <person name="Lee A.P."/>
            <person name="Johnson J."/>
            <person name="Dandona N."/>
            <person name="Viswanathan L.D."/>
            <person name="Tay A."/>
            <person name="Venter J.C."/>
            <person name="Strausberg R.L."/>
            <person name="Brenner S."/>
        </authorList>
    </citation>
    <scope>NUCLEOTIDE SEQUENCE [LARGE SCALE GENOMIC DNA]</scope>
</reference>
<reference evidence="8" key="4">
    <citation type="submission" date="2025-08" db="UniProtKB">
        <authorList>
            <consortium name="Ensembl"/>
        </authorList>
    </citation>
    <scope>IDENTIFICATION</scope>
</reference>
<feature type="transmembrane region" description="Helical" evidence="7">
    <location>
        <begin position="41"/>
        <end position="61"/>
    </location>
</feature>
<dbReference type="Ensembl" id="ENSCMIT00000023318.1">
    <property type="protein sequence ID" value="ENSCMIP00000022923.1"/>
    <property type="gene ID" value="ENSCMIG00000010281.1"/>
</dbReference>
<dbReference type="GeneTree" id="ENSGT00530000063586"/>
<dbReference type="GO" id="GO:0016324">
    <property type="term" value="C:apical plasma membrane"/>
    <property type="evidence" value="ECO:0007669"/>
    <property type="project" value="TreeGrafter"/>
</dbReference>
<comment type="similarity">
    <text evidence="2">Belongs to the prominin family.</text>
</comment>
<dbReference type="GO" id="GO:0009986">
    <property type="term" value="C:cell surface"/>
    <property type="evidence" value="ECO:0007669"/>
    <property type="project" value="TreeGrafter"/>
</dbReference>
<sequence length="513" mass="56746">EDLEIDPLGGGEPVEAPYQMPDLLLFVIVNTFVLKYLAGYLVCFIIAVLYFVLMPLVGLFFCCCRLCDNCGGHVKKRTKTTACERNTLATFLLLTTLIILEHKISAELNSLQFDITQTLSSTSCIGCDAKLINNLQLNGTYSPVRDIPKSWLCDCSDSRPNLAHFSASVCSSLFLLCFCPSLACSSLMCVVYLCRWIVSIVLCSIILLIIACNVLGLLLGTIGIALGDDPYSANGCSQSGANFLMAGVGFSFLFSWLLILLVFITFIVGGLAYTEICKPWANGDIYKVSASISTAATCIYTIGCKRGDSLWTILQLDRTFDLDEKLNVNKYTDDLVKNLRRLNVDLNSITLLNSGGRNVLQEFVASGIKNIDYQAFSEQVGNLPLLHMGAGASGNKPLPEQFIWGIARLIIIIILSDLKPRLFSFQATECFIAKELGYFEGYLKWVRKAVSAMNAFWFCLAWCTLFLIPSIIFAVKTAKHFRPIKGMFRYVISMLKLCCTKPPVPSAVRTPQR</sequence>
<evidence type="ECO:0000256" key="2">
    <source>
        <dbReference type="ARBA" id="ARBA00006058"/>
    </source>
</evidence>
<dbReference type="PANTHER" id="PTHR22730">
    <property type="entry name" value="PROMININ PROM PROTEIN"/>
    <property type="match status" value="1"/>
</dbReference>
<keyword evidence="9" id="KW-1185">Reference proteome</keyword>
<dbReference type="GO" id="GO:0031528">
    <property type="term" value="C:microvillus membrane"/>
    <property type="evidence" value="ECO:0007669"/>
    <property type="project" value="UniProtKB-SubCell"/>
</dbReference>
<dbReference type="GO" id="GO:0005929">
    <property type="term" value="C:cilium"/>
    <property type="evidence" value="ECO:0007669"/>
    <property type="project" value="TreeGrafter"/>
</dbReference>
<evidence type="ECO:0000256" key="7">
    <source>
        <dbReference type="SAM" id="Phobius"/>
    </source>
</evidence>
<evidence type="ECO:0000256" key="6">
    <source>
        <dbReference type="ARBA" id="ARBA00023180"/>
    </source>
</evidence>
<keyword evidence="4 7" id="KW-1133">Transmembrane helix</keyword>
<evidence type="ECO:0000256" key="1">
    <source>
        <dbReference type="ARBA" id="ARBA00004475"/>
    </source>
</evidence>
<evidence type="ECO:0000256" key="3">
    <source>
        <dbReference type="ARBA" id="ARBA00022692"/>
    </source>
</evidence>
<keyword evidence="6" id="KW-0325">Glycoprotein</keyword>
<reference evidence="9" key="2">
    <citation type="journal article" date="2007" name="PLoS Biol.">
        <title>Survey sequencing and comparative analysis of the elephant shark (Callorhinchus milii) genome.</title>
        <authorList>
            <person name="Venkatesh B."/>
            <person name="Kirkness E.F."/>
            <person name="Loh Y.H."/>
            <person name="Halpern A.L."/>
            <person name="Lee A.P."/>
            <person name="Johnson J."/>
            <person name="Dandona N."/>
            <person name="Viswanathan L.D."/>
            <person name="Tay A."/>
            <person name="Venter J.C."/>
            <person name="Strausberg R.L."/>
            <person name="Brenner S."/>
        </authorList>
    </citation>
    <scope>NUCLEOTIDE SEQUENCE [LARGE SCALE GENOMIC DNA]</scope>
</reference>
<reference evidence="8" key="5">
    <citation type="submission" date="2025-09" db="UniProtKB">
        <authorList>
            <consortium name="Ensembl"/>
        </authorList>
    </citation>
    <scope>IDENTIFICATION</scope>
</reference>
<gene>
    <name evidence="8" type="primary">LOC103187799</name>
</gene>
<comment type="subcellular location">
    <subcellularLocation>
        <location evidence="1">Cell projection</location>
        <location evidence="1">Microvillus membrane</location>
        <topology evidence="1">Multi-pass membrane protein</topology>
    </subcellularLocation>
</comment>
<organism evidence="8 9">
    <name type="scientific">Callorhinchus milii</name>
    <name type="common">Ghost shark</name>
    <dbReference type="NCBI Taxonomy" id="7868"/>
    <lineage>
        <taxon>Eukaryota</taxon>
        <taxon>Metazoa</taxon>
        <taxon>Chordata</taxon>
        <taxon>Craniata</taxon>
        <taxon>Vertebrata</taxon>
        <taxon>Chondrichthyes</taxon>
        <taxon>Holocephali</taxon>
        <taxon>Chimaeriformes</taxon>
        <taxon>Callorhinchidae</taxon>
        <taxon>Callorhinchus</taxon>
    </lineage>
</organism>
<dbReference type="Pfam" id="PF05478">
    <property type="entry name" value="Prominin"/>
    <property type="match status" value="3"/>
</dbReference>
<dbReference type="PANTHER" id="PTHR22730:SF6">
    <property type="entry name" value="PROMININ-2"/>
    <property type="match status" value="1"/>
</dbReference>
<reference evidence="9" key="3">
    <citation type="journal article" date="2014" name="Nature">
        <title>Elephant shark genome provides unique insights into gnathostome evolution.</title>
        <authorList>
            <consortium name="International Elephant Shark Genome Sequencing Consortium"/>
            <person name="Venkatesh B."/>
            <person name="Lee A.P."/>
            <person name="Ravi V."/>
            <person name="Maurya A.K."/>
            <person name="Lian M.M."/>
            <person name="Swann J.B."/>
            <person name="Ohta Y."/>
            <person name="Flajnik M.F."/>
            <person name="Sutoh Y."/>
            <person name="Kasahara M."/>
            <person name="Hoon S."/>
            <person name="Gangu V."/>
            <person name="Roy S.W."/>
            <person name="Irimia M."/>
            <person name="Korzh V."/>
            <person name="Kondrychyn I."/>
            <person name="Lim Z.W."/>
            <person name="Tay B.H."/>
            <person name="Tohari S."/>
            <person name="Kong K.W."/>
            <person name="Ho S."/>
            <person name="Lorente-Galdos B."/>
            <person name="Quilez J."/>
            <person name="Marques-Bonet T."/>
            <person name="Raney B.J."/>
            <person name="Ingham P.W."/>
            <person name="Tay A."/>
            <person name="Hillier L.W."/>
            <person name="Minx P."/>
            <person name="Boehm T."/>
            <person name="Wilson R.K."/>
            <person name="Brenner S."/>
            <person name="Warren W.C."/>
        </authorList>
    </citation>
    <scope>NUCLEOTIDE SEQUENCE [LARGE SCALE GENOMIC DNA]</scope>
</reference>
<protein>
    <recommendedName>
        <fullName evidence="10">Prominin 2</fullName>
    </recommendedName>
</protein>
<dbReference type="GO" id="GO:0071914">
    <property type="term" value="C:prominosome"/>
    <property type="evidence" value="ECO:0007669"/>
    <property type="project" value="TreeGrafter"/>
</dbReference>
<dbReference type="Proteomes" id="UP000314986">
    <property type="component" value="Unassembled WGS sequence"/>
</dbReference>
<accession>A0A4W3I7B9</accession>
<feature type="transmembrane region" description="Helical" evidence="7">
    <location>
        <begin position="246"/>
        <end position="273"/>
    </location>
</feature>
<keyword evidence="5 7" id="KW-0472">Membrane</keyword>
<evidence type="ECO:0000256" key="4">
    <source>
        <dbReference type="ARBA" id="ARBA00022989"/>
    </source>
</evidence>
<dbReference type="InterPro" id="IPR008795">
    <property type="entry name" value="Prominin"/>
</dbReference>
<name>A0A4W3I7B9_CALMI</name>
<proteinExistence type="inferred from homology"/>
<dbReference type="AlphaFoldDB" id="A0A4W3I7B9"/>
<feature type="transmembrane region" description="Helical" evidence="7">
    <location>
        <begin position="455"/>
        <end position="475"/>
    </location>
</feature>